<reference evidence="2 3" key="1">
    <citation type="submission" date="2023-08" db="EMBL/GenBank/DDBJ databases">
        <title>Black Yeasts Isolated from many extreme environments.</title>
        <authorList>
            <person name="Coleine C."/>
            <person name="Stajich J.E."/>
            <person name="Selbmann L."/>
        </authorList>
    </citation>
    <scope>NUCLEOTIDE SEQUENCE [LARGE SCALE GENOMIC DNA]</scope>
    <source>
        <strain evidence="2 3">CCFEE 5386</strain>
    </source>
</reference>
<feature type="chain" id="PRO_5047326078" evidence="1">
    <location>
        <begin position="19"/>
        <end position="115"/>
    </location>
</feature>
<dbReference type="EMBL" id="JAVRRR010000689">
    <property type="protein sequence ID" value="KAK5140900.1"/>
    <property type="molecule type" value="Genomic_DNA"/>
</dbReference>
<gene>
    <name evidence="2" type="ORF">LTR32_006418</name>
</gene>
<keyword evidence="3" id="KW-1185">Reference proteome</keyword>
<comment type="caution">
    <text evidence="2">The sequence shown here is derived from an EMBL/GenBank/DDBJ whole genome shotgun (WGS) entry which is preliminary data.</text>
</comment>
<sequence>MAVSTLFLVISFCGLATAADIFAHLITEWKADVVAASEIGIDGFALNWGPPDCSLAPDYQDWYVARIEDASAVAATKLIYPFDMSYTPAACAIGWNTTFMATMVSKYANSPAAYI</sequence>
<dbReference type="InterPro" id="IPR005197">
    <property type="entry name" value="Glyco_hydro_71"/>
</dbReference>
<proteinExistence type="predicted"/>
<dbReference type="Proteomes" id="UP001308179">
    <property type="component" value="Unassembled WGS sequence"/>
</dbReference>
<feature type="signal peptide" evidence="1">
    <location>
        <begin position="1"/>
        <end position="18"/>
    </location>
</feature>
<accession>A0ABR0KZ76</accession>
<dbReference type="Pfam" id="PF03659">
    <property type="entry name" value="Glyco_hydro_71"/>
    <property type="match status" value="1"/>
</dbReference>
<evidence type="ECO:0000313" key="2">
    <source>
        <dbReference type="EMBL" id="KAK5140900.1"/>
    </source>
</evidence>
<evidence type="ECO:0000313" key="3">
    <source>
        <dbReference type="Proteomes" id="UP001308179"/>
    </source>
</evidence>
<evidence type="ECO:0000256" key="1">
    <source>
        <dbReference type="SAM" id="SignalP"/>
    </source>
</evidence>
<protein>
    <submittedName>
        <fullName evidence="2">Uncharacterized protein</fullName>
    </submittedName>
</protein>
<keyword evidence="1" id="KW-0732">Signal</keyword>
<name>A0ABR0KZ76_9PEZI</name>
<organism evidence="2 3">
    <name type="scientific">Rachicladosporium monterosium</name>
    <dbReference type="NCBI Taxonomy" id="1507873"/>
    <lineage>
        <taxon>Eukaryota</taxon>
        <taxon>Fungi</taxon>
        <taxon>Dikarya</taxon>
        <taxon>Ascomycota</taxon>
        <taxon>Pezizomycotina</taxon>
        <taxon>Dothideomycetes</taxon>
        <taxon>Dothideomycetidae</taxon>
        <taxon>Cladosporiales</taxon>
        <taxon>Cladosporiaceae</taxon>
        <taxon>Rachicladosporium</taxon>
    </lineage>
</organism>